<keyword evidence="3" id="KW-1185">Reference proteome</keyword>
<comment type="caution">
    <text evidence="2">The sequence shown here is derived from an EMBL/GenBank/DDBJ whole genome shotgun (WGS) entry which is preliminary data.</text>
</comment>
<name>A0ABV5R427_9ACTN</name>
<dbReference type="RefSeq" id="WP_345518858.1">
    <property type="nucleotide sequence ID" value="NZ_BAAAXD010000049.1"/>
</dbReference>
<gene>
    <name evidence="2" type="ORF">ACFFTL_09630</name>
</gene>
<protein>
    <submittedName>
        <fullName evidence="2">Uncharacterized protein</fullName>
    </submittedName>
</protein>
<feature type="compositionally biased region" description="Basic and acidic residues" evidence="1">
    <location>
        <begin position="119"/>
        <end position="138"/>
    </location>
</feature>
<sequence>MNPYEGLATVERSDGTLVRVWAEVTVAREHSAADPDRPWTARLTAPGGEGLLLRGAVSLILDSGTRWPAEVTYTQLSSGLHSPSWTEIRGTGPAVTVPGVISGDHARDDAPKPGVTGPGERRGTVLRPEPDPDHDGTP</sequence>
<accession>A0ABV5R427</accession>
<dbReference type="EMBL" id="JBHMCG010000045">
    <property type="protein sequence ID" value="MFB9572575.1"/>
    <property type="molecule type" value="Genomic_DNA"/>
</dbReference>
<evidence type="ECO:0000313" key="2">
    <source>
        <dbReference type="EMBL" id="MFB9572575.1"/>
    </source>
</evidence>
<reference evidence="2 3" key="1">
    <citation type="submission" date="2024-09" db="EMBL/GenBank/DDBJ databases">
        <authorList>
            <person name="Sun Q."/>
            <person name="Mori K."/>
        </authorList>
    </citation>
    <scope>NUCLEOTIDE SEQUENCE [LARGE SCALE GENOMIC DNA]</scope>
    <source>
        <strain evidence="2 3">JCM 3331</strain>
    </source>
</reference>
<evidence type="ECO:0000256" key="1">
    <source>
        <dbReference type="SAM" id="MobiDB-lite"/>
    </source>
</evidence>
<evidence type="ECO:0000313" key="3">
    <source>
        <dbReference type="Proteomes" id="UP001589710"/>
    </source>
</evidence>
<organism evidence="2 3">
    <name type="scientific">Streptomyces yanii</name>
    <dbReference type="NCBI Taxonomy" id="78510"/>
    <lineage>
        <taxon>Bacteria</taxon>
        <taxon>Bacillati</taxon>
        <taxon>Actinomycetota</taxon>
        <taxon>Actinomycetes</taxon>
        <taxon>Kitasatosporales</taxon>
        <taxon>Streptomycetaceae</taxon>
        <taxon>Streptomyces</taxon>
    </lineage>
</organism>
<dbReference type="Proteomes" id="UP001589710">
    <property type="component" value="Unassembled WGS sequence"/>
</dbReference>
<feature type="region of interest" description="Disordered" evidence="1">
    <location>
        <begin position="99"/>
        <end position="138"/>
    </location>
</feature>
<proteinExistence type="predicted"/>